<keyword evidence="2" id="KW-0812">Transmembrane</keyword>
<keyword evidence="2" id="KW-0472">Membrane</keyword>
<keyword evidence="2" id="KW-1133">Transmembrane helix</keyword>
<dbReference type="PROSITE" id="PS51257">
    <property type="entry name" value="PROKAR_LIPOPROTEIN"/>
    <property type="match status" value="1"/>
</dbReference>
<feature type="transmembrane region" description="Helical" evidence="2">
    <location>
        <begin position="62"/>
        <end position="81"/>
    </location>
</feature>
<protein>
    <recommendedName>
        <fullName evidence="6">Mercuric transport protein MerT</fullName>
    </recommendedName>
</protein>
<organism evidence="4 5">
    <name type="scientific">Fluviicola chungangensis</name>
    <dbReference type="NCBI Taxonomy" id="2597671"/>
    <lineage>
        <taxon>Bacteria</taxon>
        <taxon>Pseudomonadati</taxon>
        <taxon>Bacteroidota</taxon>
        <taxon>Flavobacteriia</taxon>
        <taxon>Flavobacteriales</taxon>
        <taxon>Crocinitomicaceae</taxon>
        <taxon>Fluviicola</taxon>
    </lineage>
</organism>
<accession>A0A556MJI4</accession>
<sequence>MKQKRTIWTILTGGLTSTAPVLLACCKSGACVGVCASPVASLFGVSSATIASSPVMNVIEPLLIAISAVSFTISYYSLYVIPKLNCNTGNACDCAPNDKEIRKTKRRKAIFWIGLAISVTALTYFAYEKYNSASSTKTECTAPGKEKEASSCSTSGECTESGCE</sequence>
<keyword evidence="3" id="KW-0732">Signal</keyword>
<name>A0A556MJI4_9FLAO</name>
<dbReference type="OrthoDB" id="164217at2"/>
<dbReference type="AlphaFoldDB" id="A0A556MJI4"/>
<evidence type="ECO:0000256" key="3">
    <source>
        <dbReference type="SAM" id="SignalP"/>
    </source>
</evidence>
<gene>
    <name evidence="4" type="ORF">FO442_15845</name>
</gene>
<proteinExistence type="predicted"/>
<evidence type="ECO:0008006" key="6">
    <source>
        <dbReference type="Google" id="ProtNLM"/>
    </source>
</evidence>
<feature type="signal peptide" evidence="3">
    <location>
        <begin position="1"/>
        <end position="24"/>
    </location>
</feature>
<dbReference type="RefSeq" id="WP_144334198.1">
    <property type="nucleotide sequence ID" value="NZ_VLPL01000009.1"/>
</dbReference>
<reference evidence="4 5" key="1">
    <citation type="submission" date="2019-07" db="EMBL/GenBank/DDBJ databases">
        <authorList>
            <person name="Huq M.A."/>
        </authorList>
    </citation>
    <scope>NUCLEOTIDE SEQUENCE [LARGE SCALE GENOMIC DNA]</scope>
    <source>
        <strain evidence="4 5">MAH-3</strain>
    </source>
</reference>
<feature type="transmembrane region" description="Helical" evidence="2">
    <location>
        <begin position="109"/>
        <end position="127"/>
    </location>
</feature>
<dbReference type="EMBL" id="VLPL01000009">
    <property type="protein sequence ID" value="TSJ40070.1"/>
    <property type="molecule type" value="Genomic_DNA"/>
</dbReference>
<feature type="compositionally biased region" description="Low complexity" evidence="1">
    <location>
        <begin position="150"/>
        <end position="164"/>
    </location>
</feature>
<feature type="chain" id="PRO_5022235413" description="Mercuric transport protein MerT" evidence="3">
    <location>
        <begin position="25"/>
        <end position="164"/>
    </location>
</feature>
<comment type="caution">
    <text evidence="4">The sequence shown here is derived from an EMBL/GenBank/DDBJ whole genome shotgun (WGS) entry which is preliminary data.</text>
</comment>
<evidence type="ECO:0000313" key="5">
    <source>
        <dbReference type="Proteomes" id="UP000316008"/>
    </source>
</evidence>
<evidence type="ECO:0000256" key="2">
    <source>
        <dbReference type="SAM" id="Phobius"/>
    </source>
</evidence>
<evidence type="ECO:0000256" key="1">
    <source>
        <dbReference type="SAM" id="MobiDB-lite"/>
    </source>
</evidence>
<keyword evidence="5" id="KW-1185">Reference proteome</keyword>
<dbReference type="Proteomes" id="UP000316008">
    <property type="component" value="Unassembled WGS sequence"/>
</dbReference>
<evidence type="ECO:0000313" key="4">
    <source>
        <dbReference type="EMBL" id="TSJ40070.1"/>
    </source>
</evidence>
<feature type="region of interest" description="Disordered" evidence="1">
    <location>
        <begin position="136"/>
        <end position="164"/>
    </location>
</feature>